<organism evidence="2">
    <name type="scientific">Cyprinus carpio</name>
    <name type="common">Common carp</name>
    <dbReference type="NCBI Taxonomy" id="7962"/>
    <lineage>
        <taxon>Eukaryota</taxon>
        <taxon>Metazoa</taxon>
        <taxon>Chordata</taxon>
        <taxon>Craniata</taxon>
        <taxon>Vertebrata</taxon>
        <taxon>Euteleostomi</taxon>
        <taxon>Actinopterygii</taxon>
        <taxon>Neopterygii</taxon>
        <taxon>Teleostei</taxon>
        <taxon>Ostariophysi</taxon>
        <taxon>Cypriniformes</taxon>
        <taxon>Cyprinidae</taxon>
        <taxon>Cyprininae</taxon>
        <taxon>Cyprinus</taxon>
    </lineage>
</organism>
<sequence>MACWCLIELVLLTTSHHNMLRLFVLLTAVVCCNASCRKEIMPTQDTTDSPQGCPGSDGDLHELNSEWVNGYEKCVCGNSGIICCLSLEGYGPYGHRFGGYGPLQQYGGYGPYGQFGGYGPYEHFGSYGPFQKYGGYGPYGQYGGYGPYGQYGGYGPYGQGDGGHGPSGPAEYYGQGDSWEDLYGHKKHKNNICNHLPGKYEHSDLCTNTSAS</sequence>
<dbReference type="AlphaFoldDB" id="A0A9Q9XC02"/>
<dbReference type="RefSeq" id="XP_042599040.1">
    <property type="nucleotide sequence ID" value="XM_042743106.1"/>
</dbReference>
<accession>A0A9Q9XC02</accession>
<dbReference type="GeneID" id="109080526"/>
<feature type="chain" id="PRO_5040337044" evidence="1">
    <location>
        <begin position="35"/>
        <end position="212"/>
    </location>
</feature>
<protein>
    <submittedName>
        <fullName evidence="2">Uncharacterized protein C6orf15 homolog</fullName>
    </submittedName>
</protein>
<reference evidence="2" key="1">
    <citation type="submission" date="2025-08" db="UniProtKB">
        <authorList>
            <consortium name="RefSeq"/>
        </authorList>
    </citation>
    <scope>IDENTIFICATION</scope>
    <source>
        <tissue evidence="2">Muscle</tissue>
    </source>
</reference>
<name>A0A9Q9XC02_CYPCA</name>
<evidence type="ECO:0000256" key="1">
    <source>
        <dbReference type="SAM" id="SignalP"/>
    </source>
</evidence>
<dbReference type="KEGG" id="ccar:109080526"/>
<feature type="signal peptide" evidence="1">
    <location>
        <begin position="1"/>
        <end position="34"/>
    </location>
</feature>
<keyword evidence="1" id="KW-0732">Signal</keyword>
<proteinExistence type="predicted"/>
<gene>
    <name evidence="2" type="primary">LOC109080526</name>
</gene>
<evidence type="ECO:0000313" key="2">
    <source>
        <dbReference type="RefSeq" id="XP_042599040.1"/>
    </source>
</evidence>
<dbReference type="Proteomes" id="UP001155660">
    <property type="component" value="Chromosome B17"/>
</dbReference>